<keyword evidence="1" id="KW-0472">Membrane</keyword>
<keyword evidence="1" id="KW-0812">Transmembrane</keyword>
<dbReference type="Proteomes" id="UP000692954">
    <property type="component" value="Unassembled WGS sequence"/>
</dbReference>
<gene>
    <name evidence="2" type="ORF">PSON_ATCC_30995.1.T0110447</name>
</gene>
<organism evidence="2 3">
    <name type="scientific">Paramecium sonneborni</name>
    <dbReference type="NCBI Taxonomy" id="65129"/>
    <lineage>
        <taxon>Eukaryota</taxon>
        <taxon>Sar</taxon>
        <taxon>Alveolata</taxon>
        <taxon>Ciliophora</taxon>
        <taxon>Intramacronucleata</taxon>
        <taxon>Oligohymenophorea</taxon>
        <taxon>Peniculida</taxon>
        <taxon>Parameciidae</taxon>
        <taxon>Paramecium</taxon>
    </lineage>
</organism>
<name>A0A8S1KSK8_9CILI</name>
<keyword evidence="1" id="KW-1133">Transmembrane helix</keyword>
<accession>A0A8S1KSK8</accession>
<sequence length="180" mass="20684">MFDDISRNQGLYKMLFLIIGLVLISFCFFFDAAEFDLQSDKFQTFLTFSAKQHTIGDYGDCYTKIPDLFDDSLVNTVKATPFLGGFALGFGGLIILFSLGQTLISRVIKKYHIWIIQLICLFLEWVLILLIPILYFTTKTDKWKLCWFPIIFEFLALISTTFAAVLYFKSNQSKGTQLLS</sequence>
<dbReference type="EMBL" id="CAJJDN010000011">
    <property type="protein sequence ID" value="CAD8057897.1"/>
    <property type="molecule type" value="Genomic_DNA"/>
</dbReference>
<feature type="transmembrane region" description="Helical" evidence="1">
    <location>
        <begin position="12"/>
        <end position="33"/>
    </location>
</feature>
<feature type="transmembrane region" description="Helical" evidence="1">
    <location>
        <begin position="147"/>
        <end position="168"/>
    </location>
</feature>
<keyword evidence="3" id="KW-1185">Reference proteome</keyword>
<feature type="transmembrane region" description="Helical" evidence="1">
    <location>
        <begin position="79"/>
        <end position="99"/>
    </location>
</feature>
<evidence type="ECO:0000313" key="3">
    <source>
        <dbReference type="Proteomes" id="UP000692954"/>
    </source>
</evidence>
<evidence type="ECO:0000256" key="1">
    <source>
        <dbReference type="SAM" id="Phobius"/>
    </source>
</evidence>
<reference evidence="2" key="1">
    <citation type="submission" date="2021-01" db="EMBL/GenBank/DDBJ databases">
        <authorList>
            <consortium name="Genoscope - CEA"/>
            <person name="William W."/>
        </authorList>
    </citation>
    <scope>NUCLEOTIDE SEQUENCE</scope>
</reference>
<protein>
    <submittedName>
        <fullName evidence="2">Uncharacterized protein</fullName>
    </submittedName>
</protein>
<dbReference type="OrthoDB" id="308705at2759"/>
<comment type="caution">
    <text evidence="2">The sequence shown here is derived from an EMBL/GenBank/DDBJ whole genome shotgun (WGS) entry which is preliminary data.</text>
</comment>
<dbReference type="AlphaFoldDB" id="A0A8S1KSK8"/>
<feature type="transmembrane region" description="Helical" evidence="1">
    <location>
        <begin position="111"/>
        <end position="135"/>
    </location>
</feature>
<evidence type="ECO:0000313" key="2">
    <source>
        <dbReference type="EMBL" id="CAD8057897.1"/>
    </source>
</evidence>
<proteinExistence type="predicted"/>